<name>A0A7C9AIQ9_OPUST</name>
<keyword evidence="5 7" id="KW-1133">Transmembrane helix</keyword>
<dbReference type="AlphaFoldDB" id="A0A7C9AIQ9"/>
<keyword evidence="3" id="KW-0813">Transport</keyword>
<dbReference type="EMBL" id="GISG01237127">
    <property type="protein sequence ID" value="MBA4667814.1"/>
    <property type="molecule type" value="Transcribed_RNA"/>
</dbReference>
<dbReference type="EMBL" id="GISG01237130">
    <property type="protein sequence ID" value="MBA4667817.1"/>
    <property type="molecule type" value="Transcribed_RNA"/>
</dbReference>
<reference evidence="9" key="2">
    <citation type="submission" date="2020-07" db="EMBL/GenBank/DDBJ databases">
        <authorList>
            <person name="Vera ALvarez R."/>
            <person name="Arias-Moreno D.M."/>
            <person name="Jimenez-Jacinto V."/>
            <person name="Jimenez-Bremont J.F."/>
            <person name="Swaminathan K."/>
            <person name="Moose S.P."/>
            <person name="Guerrero-Gonzalez M.L."/>
            <person name="Marino-Ramirez L."/>
            <person name="Landsman D."/>
            <person name="Rodriguez-Kessler M."/>
            <person name="Delgado-Sanchez P."/>
        </authorList>
    </citation>
    <scope>NUCLEOTIDE SEQUENCE</scope>
    <source>
        <tissue evidence="9">Cladode</tissue>
    </source>
</reference>
<evidence type="ECO:0000256" key="4">
    <source>
        <dbReference type="ARBA" id="ARBA00022692"/>
    </source>
</evidence>
<evidence type="ECO:0000256" key="2">
    <source>
        <dbReference type="ARBA" id="ARBA00005814"/>
    </source>
</evidence>
<dbReference type="Pfam" id="PF01061">
    <property type="entry name" value="ABC2_membrane"/>
    <property type="match status" value="1"/>
</dbReference>
<feature type="transmembrane region" description="Helical" evidence="7">
    <location>
        <begin position="133"/>
        <end position="160"/>
    </location>
</feature>
<evidence type="ECO:0000259" key="8">
    <source>
        <dbReference type="Pfam" id="PF01061"/>
    </source>
</evidence>
<dbReference type="InterPro" id="IPR013525">
    <property type="entry name" value="ABC2_TM"/>
</dbReference>
<keyword evidence="4 7" id="KW-0812">Transmembrane</keyword>
<feature type="transmembrane region" description="Helical" evidence="7">
    <location>
        <begin position="95"/>
        <end position="121"/>
    </location>
</feature>
<protein>
    <recommendedName>
        <fullName evidence="8">ABC-2 type transporter transmembrane domain-containing protein</fullName>
    </recommendedName>
</protein>
<evidence type="ECO:0000256" key="3">
    <source>
        <dbReference type="ARBA" id="ARBA00022448"/>
    </source>
</evidence>
<dbReference type="InterPro" id="IPR052215">
    <property type="entry name" value="Plant_ABCG"/>
</dbReference>
<dbReference type="GO" id="GO:0140359">
    <property type="term" value="F:ABC-type transporter activity"/>
    <property type="evidence" value="ECO:0007669"/>
    <property type="project" value="InterPro"/>
</dbReference>
<evidence type="ECO:0000256" key="1">
    <source>
        <dbReference type="ARBA" id="ARBA00004141"/>
    </source>
</evidence>
<feature type="domain" description="ABC-2 type transporter transmembrane" evidence="8">
    <location>
        <begin position="47"/>
        <end position="162"/>
    </location>
</feature>
<keyword evidence="6 7" id="KW-0472">Membrane</keyword>
<dbReference type="GO" id="GO:0016020">
    <property type="term" value="C:membrane"/>
    <property type="evidence" value="ECO:0007669"/>
    <property type="project" value="UniProtKB-SubCell"/>
</dbReference>
<comment type="subcellular location">
    <subcellularLocation>
        <location evidence="1">Membrane</location>
        <topology evidence="1">Multi-pass membrane protein</topology>
    </subcellularLocation>
</comment>
<feature type="transmembrane region" description="Helical" evidence="7">
    <location>
        <begin position="55"/>
        <end position="75"/>
    </location>
</feature>
<evidence type="ECO:0000256" key="6">
    <source>
        <dbReference type="ARBA" id="ARBA00023136"/>
    </source>
</evidence>
<evidence type="ECO:0000256" key="7">
    <source>
        <dbReference type="SAM" id="Phobius"/>
    </source>
</evidence>
<proteinExistence type="inferred from homology"/>
<organism evidence="9">
    <name type="scientific">Opuntia streptacantha</name>
    <name type="common">Prickly pear cactus</name>
    <name type="synonym">Opuntia cardona</name>
    <dbReference type="NCBI Taxonomy" id="393608"/>
    <lineage>
        <taxon>Eukaryota</taxon>
        <taxon>Viridiplantae</taxon>
        <taxon>Streptophyta</taxon>
        <taxon>Embryophyta</taxon>
        <taxon>Tracheophyta</taxon>
        <taxon>Spermatophyta</taxon>
        <taxon>Magnoliopsida</taxon>
        <taxon>eudicotyledons</taxon>
        <taxon>Gunneridae</taxon>
        <taxon>Pentapetalae</taxon>
        <taxon>Caryophyllales</taxon>
        <taxon>Cactineae</taxon>
        <taxon>Cactaceae</taxon>
        <taxon>Opuntioideae</taxon>
        <taxon>Opuntia</taxon>
    </lineage>
</organism>
<dbReference type="PANTHER" id="PTHR48042">
    <property type="entry name" value="ABC TRANSPORTER G FAMILY MEMBER 11"/>
    <property type="match status" value="1"/>
</dbReference>
<reference evidence="9" key="1">
    <citation type="journal article" date="2013" name="J. Plant Res.">
        <title>Effect of fungi and light on seed germination of three Opuntia species from semiarid lands of central Mexico.</title>
        <authorList>
            <person name="Delgado-Sanchez P."/>
            <person name="Jimenez-Bremont J.F."/>
            <person name="Guerrero-Gonzalez Mde L."/>
            <person name="Flores J."/>
        </authorList>
    </citation>
    <scope>NUCLEOTIDE SEQUENCE</scope>
    <source>
        <tissue evidence="9">Cladode</tissue>
    </source>
</reference>
<comment type="similarity">
    <text evidence="2">Belongs to the ABC transporter superfamily. ABCG family. Eye pigment precursor importer (TC 3.A.1.204) subfamily.</text>
</comment>
<accession>A0A7C9AIQ9</accession>
<dbReference type="PANTHER" id="PTHR48042:SF1">
    <property type="entry name" value="ABC TRANSPORTER G FAMILY MEMBER 11-LIKE"/>
    <property type="match status" value="1"/>
</dbReference>
<evidence type="ECO:0000256" key="5">
    <source>
        <dbReference type="ARBA" id="ARBA00022989"/>
    </source>
</evidence>
<sequence>MINYDFDEETEQDLPMKKSTEEIVSILKGSYELSESYQQVQAAISAICREDRGSLLMFVAIFLTFMTIGGFPSFVEDMKVFGRDRLNGHYGTTAFVISNTLSSMPYLFLVSLIPGAISYYLPGLQTGYEHFAYFTVVLFSCMLLVESLMMIVASIVPTFLMGIA</sequence>
<evidence type="ECO:0000313" key="9">
    <source>
        <dbReference type="EMBL" id="MBA4667817.1"/>
    </source>
</evidence>